<accession>A0A9E2SB88</accession>
<feature type="transmembrane region" description="Helical" evidence="6">
    <location>
        <begin position="138"/>
        <end position="157"/>
    </location>
</feature>
<feature type="transmembrane region" description="Helical" evidence="6">
    <location>
        <begin position="163"/>
        <end position="181"/>
    </location>
</feature>
<dbReference type="Pfam" id="PF07690">
    <property type="entry name" value="MFS_1"/>
    <property type="match status" value="1"/>
</dbReference>
<evidence type="ECO:0000256" key="3">
    <source>
        <dbReference type="ARBA" id="ARBA00022692"/>
    </source>
</evidence>
<dbReference type="PROSITE" id="PS50850">
    <property type="entry name" value="MFS"/>
    <property type="match status" value="1"/>
</dbReference>
<feature type="transmembrane region" description="Helical" evidence="6">
    <location>
        <begin position="45"/>
        <end position="66"/>
    </location>
</feature>
<name>A0A9E2SB88_9BACT</name>
<evidence type="ECO:0000259" key="7">
    <source>
        <dbReference type="PROSITE" id="PS50850"/>
    </source>
</evidence>
<evidence type="ECO:0000313" key="9">
    <source>
        <dbReference type="Proteomes" id="UP000812270"/>
    </source>
</evidence>
<keyword evidence="5 6" id="KW-0472">Membrane</keyword>
<proteinExistence type="predicted"/>
<dbReference type="InterPro" id="IPR011701">
    <property type="entry name" value="MFS"/>
</dbReference>
<dbReference type="RefSeq" id="WP_217791903.1">
    <property type="nucleotide sequence ID" value="NZ_JAHSPG010000011.1"/>
</dbReference>
<feature type="transmembrane region" description="Helical" evidence="6">
    <location>
        <begin position="298"/>
        <end position="321"/>
    </location>
</feature>
<evidence type="ECO:0000256" key="1">
    <source>
        <dbReference type="ARBA" id="ARBA00004429"/>
    </source>
</evidence>
<keyword evidence="4 6" id="KW-1133">Transmembrane helix</keyword>
<dbReference type="EMBL" id="JAHSPG010000011">
    <property type="protein sequence ID" value="MBV4358224.1"/>
    <property type="molecule type" value="Genomic_DNA"/>
</dbReference>
<comment type="subcellular location">
    <subcellularLocation>
        <location evidence="1">Cell inner membrane</location>
        <topology evidence="1">Multi-pass membrane protein</topology>
    </subcellularLocation>
</comment>
<sequence length="386" mass="41472">MPNNTNISKVLPILFTFLIMGFVDVVGISANYVKQDFQLTDKIANILPFMVFLWFAVFSIPTSILMNKIGRKATVLISLAITIVALFCPLIAYNYPMMLLSFALLGIGNSIVQVSLNPLLAGVVSGKNLSSTLTLGQFIKAIASFLGPIVAIKAVSIWGDWKYIFPVFGATTILAGIWILLTPVKKETTQVATSTFGDCFGLLSDKAILVLFLGILLLVGVDVGLNISIPRILMEKCNLPLDEAAKGNSVYFAARTIGSLAGSFLLSKLSERKFLGMTMLAAVATLLLFLFVHDLKVLQVLIFILGLCIANVFSIIFSAAIKTEPTKANEISGLMIMGVAGGAILPLISGYAADVFNTQNGAIFVILVGVLYLLFCSVKIKSEPVK</sequence>
<comment type="caution">
    <text evidence="8">The sequence shown here is derived from an EMBL/GenBank/DDBJ whole genome shotgun (WGS) entry which is preliminary data.</text>
</comment>
<evidence type="ECO:0000256" key="5">
    <source>
        <dbReference type="ARBA" id="ARBA00023136"/>
    </source>
</evidence>
<feature type="transmembrane region" description="Helical" evidence="6">
    <location>
        <begin position="274"/>
        <end position="292"/>
    </location>
</feature>
<dbReference type="PANTHER" id="PTHR43702">
    <property type="entry name" value="L-FUCOSE-PROTON SYMPORTER"/>
    <property type="match status" value="1"/>
</dbReference>
<gene>
    <name evidence="8" type="ORF">KTO63_13750</name>
</gene>
<keyword evidence="3 6" id="KW-0812">Transmembrane</keyword>
<evidence type="ECO:0000256" key="4">
    <source>
        <dbReference type="ARBA" id="ARBA00022989"/>
    </source>
</evidence>
<dbReference type="Proteomes" id="UP000812270">
    <property type="component" value="Unassembled WGS sequence"/>
</dbReference>
<dbReference type="InterPro" id="IPR020846">
    <property type="entry name" value="MFS_dom"/>
</dbReference>
<keyword evidence="9" id="KW-1185">Reference proteome</keyword>
<dbReference type="PANTHER" id="PTHR43702:SF3">
    <property type="entry name" value="PROTEIN TSGA"/>
    <property type="match status" value="1"/>
</dbReference>
<dbReference type="AlphaFoldDB" id="A0A9E2SB88"/>
<dbReference type="InterPro" id="IPR050375">
    <property type="entry name" value="MFS_TsgA-like"/>
</dbReference>
<dbReference type="GO" id="GO:0005886">
    <property type="term" value="C:plasma membrane"/>
    <property type="evidence" value="ECO:0007669"/>
    <property type="project" value="UniProtKB-SubCell"/>
</dbReference>
<keyword evidence="2" id="KW-1003">Cell membrane</keyword>
<feature type="transmembrane region" description="Helical" evidence="6">
    <location>
        <begin position="208"/>
        <end position="229"/>
    </location>
</feature>
<protein>
    <submittedName>
        <fullName evidence="8">MFS transporter</fullName>
    </submittedName>
</protein>
<feature type="transmembrane region" description="Helical" evidence="6">
    <location>
        <begin position="359"/>
        <end position="378"/>
    </location>
</feature>
<evidence type="ECO:0000256" key="6">
    <source>
        <dbReference type="SAM" id="Phobius"/>
    </source>
</evidence>
<evidence type="ECO:0000256" key="2">
    <source>
        <dbReference type="ARBA" id="ARBA00022475"/>
    </source>
</evidence>
<feature type="domain" description="Major facilitator superfamily (MFS) profile" evidence="7">
    <location>
        <begin position="5"/>
        <end position="386"/>
    </location>
</feature>
<reference evidence="8" key="1">
    <citation type="submission" date="2021-06" db="EMBL/GenBank/DDBJ databases">
        <authorList>
            <person name="Huq M.A."/>
        </authorList>
    </citation>
    <scope>NUCLEOTIDE SEQUENCE</scope>
    <source>
        <strain evidence="8">MAH-26</strain>
    </source>
</reference>
<feature type="transmembrane region" description="Helical" evidence="6">
    <location>
        <begin position="73"/>
        <end position="93"/>
    </location>
</feature>
<feature type="transmembrane region" description="Helical" evidence="6">
    <location>
        <begin position="333"/>
        <end position="353"/>
    </location>
</feature>
<feature type="transmembrane region" description="Helical" evidence="6">
    <location>
        <begin position="12"/>
        <end position="33"/>
    </location>
</feature>
<dbReference type="GO" id="GO:0022857">
    <property type="term" value="F:transmembrane transporter activity"/>
    <property type="evidence" value="ECO:0007669"/>
    <property type="project" value="InterPro"/>
</dbReference>
<feature type="transmembrane region" description="Helical" evidence="6">
    <location>
        <begin position="99"/>
        <end position="126"/>
    </location>
</feature>
<organism evidence="8 9">
    <name type="scientific">Pinibacter aurantiacus</name>
    <dbReference type="NCBI Taxonomy" id="2851599"/>
    <lineage>
        <taxon>Bacteria</taxon>
        <taxon>Pseudomonadati</taxon>
        <taxon>Bacteroidota</taxon>
        <taxon>Chitinophagia</taxon>
        <taxon>Chitinophagales</taxon>
        <taxon>Chitinophagaceae</taxon>
        <taxon>Pinibacter</taxon>
    </lineage>
</organism>
<evidence type="ECO:0000313" key="8">
    <source>
        <dbReference type="EMBL" id="MBV4358224.1"/>
    </source>
</evidence>